<feature type="region of interest" description="Disordered" evidence="1">
    <location>
        <begin position="609"/>
        <end position="632"/>
    </location>
</feature>
<keyword evidence="4" id="KW-1185">Reference proteome</keyword>
<feature type="compositionally biased region" description="Polar residues" evidence="1">
    <location>
        <begin position="609"/>
        <end position="621"/>
    </location>
</feature>
<dbReference type="Pfam" id="PF13890">
    <property type="entry name" value="Rab3-GTPase_cat"/>
    <property type="match status" value="1"/>
</dbReference>
<dbReference type="InterPro" id="IPR045700">
    <property type="entry name" value="Rab3GAP1"/>
</dbReference>
<accession>A0A9D5H7H8</accession>
<gene>
    <name evidence="3" type="ORF">J5N97_027319</name>
</gene>
<dbReference type="AlphaFoldDB" id="A0A9D5H7H8"/>
<proteinExistence type="predicted"/>
<feature type="compositionally biased region" description="Acidic residues" evidence="1">
    <location>
        <begin position="396"/>
        <end position="412"/>
    </location>
</feature>
<evidence type="ECO:0000256" key="1">
    <source>
        <dbReference type="SAM" id="MobiDB-lite"/>
    </source>
</evidence>
<feature type="domain" description="Rab3GAP catalytic subunit conserved" evidence="2">
    <location>
        <begin position="312"/>
        <end position="464"/>
    </location>
</feature>
<dbReference type="PANTHER" id="PTHR21422">
    <property type="entry name" value="RAB3 GTPASE-ACTIVATING PROTEIN CATALYTIC SUBUNIT"/>
    <property type="match status" value="1"/>
</dbReference>
<dbReference type="InterPro" id="IPR026147">
    <property type="entry name" value="Rab3GAP1_conserved"/>
</dbReference>
<dbReference type="EMBL" id="JAGGNH010000008">
    <property type="protein sequence ID" value="KAJ0966181.1"/>
    <property type="molecule type" value="Genomic_DNA"/>
</dbReference>
<dbReference type="OrthoDB" id="5391403at2759"/>
<reference evidence="3" key="2">
    <citation type="journal article" date="2022" name="Hortic Res">
        <title>The genome of Dioscorea zingiberensis sheds light on the biosynthesis, origin and evolution of the medicinally important diosgenin saponins.</title>
        <authorList>
            <person name="Li Y."/>
            <person name="Tan C."/>
            <person name="Li Z."/>
            <person name="Guo J."/>
            <person name="Li S."/>
            <person name="Chen X."/>
            <person name="Wang C."/>
            <person name="Dai X."/>
            <person name="Yang H."/>
            <person name="Song W."/>
            <person name="Hou L."/>
            <person name="Xu J."/>
            <person name="Tong Z."/>
            <person name="Xu A."/>
            <person name="Yuan X."/>
            <person name="Wang W."/>
            <person name="Yang Q."/>
            <person name="Chen L."/>
            <person name="Sun Z."/>
            <person name="Wang K."/>
            <person name="Pan B."/>
            <person name="Chen J."/>
            <person name="Bao Y."/>
            <person name="Liu F."/>
            <person name="Qi X."/>
            <person name="Gang D.R."/>
            <person name="Wen J."/>
            <person name="Li J."/>
        </authorList>
    </citation>
    <scope>NUCLEOTIDE SEQUENCE</scope>
    <source>
        <strain evidence="3">Dzin_1.0</strain>
    </source>
</reference>
<dbReference type="GO" id="GO:0005096">
    <property type="term" value="F:GTPase activator activity"/>
    <property type="evidence" value="ECO:0007669"/>
    <property type="project" value="InterPro"/>
</dbReference>
<dbReference type="Proteomes" id="UP001085076">
    <property type="component" value="Miscellaneous, Linkage group lg08"/>
</dbReference>
<name>A0A9D5H7H8_9LILI</name>
<organism evidence="3 4">
    <name type="scientific">Dioscorea zingiberensis</name>
    <dbReference type="NCBI Taxonomy" id="325984"/>
    <lineage>
        <taxon>Eukaryota</taxon>
        <taxon>Viridiplantae</taxon>
        <taxon>Streptophyta</taxon>
        <taxon>Embryophyta</taxon>
        <taxon>Tracheophyta</taxon>
        <taxon>Spermatophyta</taxon>
        <taxon>Magnoliopsida</taxon>
        <taxon>Liliopsida</taxon>
        <taxon>Dioscoreales</taxon>
        <taxon>Dioscoreaceae</taxon>
        <taxon>Dioscorea</taxon>
    </lineage>
</organism>
<dbReference type="PANTHER" id="PTHR21422:SF10">
    <property type="entry name" value="RAB3 GTPASE-ACTIVATING PROTEIN CATALYTIC SUBUNIT"/>
    <property type="match status" value="1"/>
</dbReference>
<reference evidence="3" key="1">
    <citation type="submission" date="2021-03" db="EMBL/GenBank/DDBJ databases">
        <authorList>
            <person name="Li Z."/>
            <person name="Yang C."/>
        </authorList>
    </citation>
    <scope>NUCLEOTIDE SEQUENCE</scope>
    <source>
        <strain evidence="3">Dzin_1.0</strain>
        <tissue evidence="3">Leaf</tissue>
    </source>
</reference>
<evidence type="ECO:0000313" key="4">
    <source>
        <dbReference type="Proteomes" id="UP001085076"/>
    </source>
</evidence>
<sequence>METSLSFVSRAKTALHSAAAKAEKVLTDIKADLTSDRERDGLFNRGAGKPSDQEMVGADESNKFLEEATVRNNTEEEDGLSNFNNYTVVPASILGQLAVAFECVQSYKSIKDILSLVVDPLPNKEKTGFSFSAVKALVRREKDEKSNPDCCSDEEFHTLMHVLFDSEEQILWGKTVTCSETLPMMHLSKDILNAPPESFVVRLSMLVGGFKSLQKMLSFWIYVVGEMRRRWSEGKPIPHVPLERNPDLHSCLLHQQLQVINCCISRKHRRVLATESLDFVLKEASLDENQSDYLSRANQTVYARTNSGHHVLRLGADHPSENLTMLETGEPIYSPVTQEGPVLTEELIKETEEFVLRTGSVGAGCSQLLSDMQAFKAANPGCVLEDFVRWHSPPDWTEESDDDANVPADAEDSSSRRGRLSRRMRKEGNLWRELWETAKPLPAIRQTPLFDEDLAVESIFSTLEEISPSELFEQLFVSALCSGFLIAEATLSTDSNFSKLFYDCKDYVIALYQSGTATENLANICKVYETIEKIITHPEEAVMITDQSEETLPGEQPKSRFKKISLNFLSKDRQSLHRKAVKDEKNSQEKQSHVFSNFFDKGSSLFSKMNTKSSGAPSSVPSGLDETDWTIV</sequence>
<protein>
    <recommendedName>
        <fullName evidence="2">Rab3GAP catalytic subunit conserved domain-containing protein</fullName>
    </recommendedName>
</protein>
<comment type="caution">
    <text evidence="3">The sequence shown here is derived from an EMBL/GenBank/DDBJ whole genome shotgun (WGS) entry which is preliminary data.</text>
</comment>
<evidence type="ECO:0000313" key="3">
    <source>
        <dbReference type="EMBL" id="KAJ0966181.1"/>
    </source>
</evidence>
<evidence type="ECO:0000259" key="2">
    <source>
        <dbReference type="Pfam" id="PF13890"/>
    </source>
</evidence>
<feature type="region of interest" description="Disordered" evidence="1">
    <location>
        <begin position="394"/>
        <end position="421"/>
    </location>
</feature>